<organism evidence="3 4">
    <name type="scientific">Roseovarius litoreus</name>
    <dbReference type="NCBI Taxonomy" id="1155722"/>
    <lineage>
        <taxon>Bacteria</taxon>
        <taxon>Pseudomonadati</taxon>
        <taxon>Pseudomonadota</taxon>
        <taxon>Alphaproteobacteria</taxon>
        <taxon>Rhodobacterales</taxon>
        <taxon>Roseobacteraceae</taxon>
        <taxon>Roseovarius</taxon>
    </lineage>
</organism>
<feature type="region of interest" description="Disordered" evidence="1">
    <location>
        <begin position="1"/>
        <end position="34"/>
    </location>
</feature>
<evidence type="ECO:0000313" key="3">
    <source>
        <dbReference type="EMBL" id="SHL89504.1"/>
    </source>
</evidence>
<protein>
    <submittedName>
        <fullName evidence="3">5-bromo-4-chloroindolyl phosphate hydrolysis protein</fullName>
    </submittedName>
</protein>
<feature type="transmembrane region" description="Helical" evidence="2">
    <location>
        <begin position="63"/>
        <end position="81"/>
    </location>
</feature>
<dbReference type="Pfam" id="PF10112">
    <property type="entry name" value="Halogen_Hydrol"/>
    <property type="match status" value="1"/>
</dbReference>
<keyword evidence="2" id="KW-0812">Transmembrane</keyword>
<keyword evidence="2" id="KW-0472">Membrane</keyword>
<gene>
    <name evidence="3" type="ORF">SAMN05443432_103303</name>
</gene>
<proteinExistence type="predicted"/>
<accession>A0A1M7ECM0</accession>
<name>A0A1M7ECM0_9RHOB</name>
<sequence length="302" mass="32925">MSRRYGGKFSPDGPTGTAQDRAGATDRGSYQGAKRTKAGGRVNLLFLAPLPLIWQAFTASPVVMAQYLASLGLLLLAAWLTREGILAQEAYEARKVARRPAVPRKMLASAITGAGLVMAGIAGHGFVEAIILGGLGVVLHAFSFGLDPLKDKGMDGVDLFQTDRVARAVDEAEKHLAAMSDAIKRAGDRALEARVERFQATARRLFRTVEEDPRDLTAARRFLSVYLLGARDATAKFADLYARNRDQGAKADFTALLDDLEGNFAARTEKLLLDDRSDLDIEIEVLRDRLNREGIRPQPDTE</sequence>
<dbReference type="EMBL" id="FRCB01000003">
    <property type="protein sequence ID" value="SHL89504.1"/>
    <property type="molecule type" value="Genomic_DNA"/>
</dbReference>
<feature type="transmembrane region" description="Helical" evidence="2">
    <location>
        <begin position="38"/>
        <end position="57"/>
    </location>
</feature>
<dbReference type="InterPro" id="IPR018770">
    <property type="entry name" value="ChloroindolylP_hydrolase"/>
</dbReference>
<dbReference type="Proteomes" id="UP000322545">
    <property type="component" value="Unassembled WGS sequence"/>
</dbReference>
<evidence type="ECO:0000256" key="1">
    <source>
        <dbReference type="SAM" id="MobiDB-lite"/>
    </source>
</evidence>
<evidence type="ECO:0000256" key="2">
    <source>
        <dbReference type="SAM" id="Phobius"/>
    </source>
</evidence>
<dbReference type="RefSeq" id="WP_149779085.1">
    <property type="nucleotide sequence ID" value="NZ_FRCB01000003.1"/>
</dbReference>
<evidence type="ECO:0000313" key="4">
    <source>
        <dbReference type="Proteomes" id="UP000322545"/>
    </source>
</evidence>
<reference evidence="3 4" key="1">
    <citation type="submission" date="2016-11" db="EMBL/GenBank/DDBJ databases">
        <authorList>
            <person name="Varghese N."/>
            <person name="Submissions S."/>
        </authorList>
    </citation>
    <scope>NUCLEOTIDE SEQUENCE [LARGE SCALE GENOMIC DNA]</scope>
    <source>
        <strain evidence="3 4">DSM 28249</strain>
    </source>
</reference>
<keyword evidence="2" id="KW-1133">Transmembrane helix</keyword>
<dbReference type="AlphaFoldDB" id="A0A1M7ECM0"/>
<feature type="transmembrane region" description="Helical" evidence="2">
    <location>
        <begin position="102"/>
        <end position="123"/>
    </location>
</feature>
<keyword evidence="4" id="KW-1185">Reference proteome</keyword>